<accession>B4M6X9</accession>
<gene>
    <name evidence="2" type="primary">Dvir\GJ16558</name>
    <name evidence="2" type="ORF">Dvir_GJ16558</name>
</gene>
<dbReference type="HOGENOM" id="CLU_1620748_0_0_1"/>
<keyword evidence="1" id="KW-1133">Transmembrane helix</keyword>
<feature type="transmembrane region" description="Helical" evidence="1">
    <location>
        <begin position="80"/>
        <end position="98"/>
    </location>
</feature>
<evidence type="ECO:0008006" key="4">
    <source>
        <dbReference type="Google" id="ProtNLM"/>
    </source>
</evidence>
<reference evidence="2 3" key="1">
    <citation type="journal article" date="2007" name="Nature">
        <title>Evolution of genes and genomes on the Drosophila phylogeny.</title>
        <authorList>
            <consortium name="Drosophila 12 Genomes Consortium"/>
            <person name="Clark A.G."/>
            <person name="Eisen M.B."/>
            <person name="Smith D.R."/>
            <person name="Bergman C.M."/>
            <person name="Oliver B."/>
            <person name="Markow T.A."/>
            <person name="Kaufman T.C."/>
            <person name="Kellis M."/>
            <person name="Gelbart W."/>
            <person name="Iyer V.N."/>
            <person name="Pollard D.A."/>
            <person name="Sackton T.B."/>
            <person name="Larracuente A.M."/>
            <person name="Singh N.D."/>
            <person name="Abad J.P."/>
            <person name="Abt D.N."/>
            <person name="Adryan B."/>
            <person name="Aguade M."/>
            <person name="Akashi H."/>
            <person name="Anderson W.W."/>
            <person name="Aquadro C.F."/>
            <person name="Ardell D.H."/>
            <person name="Arguello R."/>
            <person name="Artieri C.G."/>
            <person name="Barbash D.A."/>
            <person name="Barker D."/>
            <person name="Barsanti P."/>
            <person name="Batterham P."/>
            <person name="Batzoglou S."/>
            <person name="Begun D."/>
            <person name="Bhutkar A."/>
            <person name="Blanco E."/>
            <person name="Bosak S.A."/>
            <person name="Bradley R.K."/>
            <person name="Brand A.D."/>
            <person name="Brent M.R."/>
            <person name="Brooks A.N."/>
            <person name="Brown R.H."/>
            <person name="Butlin R.K."/>
            <person name="Caggese C."/>
            <person name="Calvi B.R."/>
            <person name="Bernardo de Carvalho A."/>
            <person name="Caspi A."/>
            <person name="Castrezana S."/>
            <person name="Celniker S.E."/>
            <person name="Chang J.L."/>
            <person name="Chapple C."/>
            <person name="Chatterji S."/>
            <person name="Chinwalla A."/>
            <person name="Civetta A."/>
            <person name="Clifton S.W."/>
            <person name="Comeron J.M."/>
            <person name="Costello J.C."/>
            <person name="Coyne J.A."/>
            <person name="Daub J."/>
            <person name="David R.G."/>
            <person name="Delcher A.L."/>
            <person name="Delehaunty K."/>
            <person name="Do C.B."/>
            <person name="Ebling H."/>
            <person name="Edwards K."/>
            <person name="Eickbush T."/>
            <person name="Evans J.D."/>
            <person name="Filipski A."/>
            <person name="Findeiss S."/>
            <person name="Freyhult E."/>
            <person name="Fulton L."/>
            <person name="Fulton R."/>
            <person name="Garcia A.C."/>
            <person name="Gardiner A."/>
            <person name="Garfield D.A."/>
            <person name="Garvin B.E."/>
            <person name="Gibson G."/>
            <person name="Gilbert D."/>
            <person name="Gnerre S."/>
            <person name="Godfrey J."/>
            <person name="Good R."/>
            <person name="Gotea V."/>
            <person name="Gravely B."/>
            <person name="Greenberg A.J."/>
            <person name="Griffiths-Jones S."/>
            <person name="Gross S."/>
            <person name="Guigo R."/>
            <person name="Gustafson E.A."/>
            <person name="Haerty W."/>
            <person name="Hahn M.W."/>
            <person name="Halligan D.L."/>
            <person name="Halpern A.L."/>
            <person name="Halter G.M."/>
            <person name="Han M.V."/>
            <person name="Heger A."/>
            <person name="Hillier L."/>
            <person name="Hinrichs A.S."/>
            <person name="Holmes I."/>
            <person name="Hoskins R.A."/>
            <person name="Hubisz M.J."/>
            <person name="Hultmark D."/>
            <person name="Huntley M.A."/>
            <person name="Jaffe D.B."/>
            <person name="Jagadeeshan S."/>
            <person name="Jeck W.R."/>
            <person name="Johnson J."/>
            <person name="Jones C.D."/>
            <person name="Jordan W.C."/>
            <person name="Karpen G.H."/>
            <person name="Kataoka E."/>
            <person name="Keightley P.D."/>
            <person name="Kheradpour P."/>
            <person name="Kirkness E.F."/>
            <person name="Koerich L.B."/>
            <person name="Kristiansen K."/>
            <person name="Kudrna D."/>
            <person name="Kulathinal R.J."/>
            <person name="Kumar S."/>
            <person name="Kwok R."/>
            <person name="Lander E."/>
            <person name="Langley C.H."/>
            <person name="Lapoint R."/>
            <person name="Lazzaro B.P."/>
            <person name="Lee S.J."/>
            <person name="Levesque L."/>
            <person name="Li R."/>
            <person name="Lin C.F."/>
            <person name="Lin M.F."/>
            <person name="Lindblad-Toh K."/>
            <person name="Llopart A."/>
            <person name="Long M."/>
            <person name="Low L."/>
            <person name="Lozovsky E."/>
            <person name="Lu J."/>
            <person name="Luo M."/>
            <person name="Machado C.A."/>
            <person name="Makalowski W."/>
            <person name="Marzo M."/>
            <person name="Matsuda M."/>
            <person name="Matzkin L."/>
            <person name="McAllister B."/>
            <person name="McBride C.S."/>
            <person name="McKernan B."/>
            <person name="McKernan K."/>
            <person name="Mendez-Lago M."/>
            <person name="Minx P."/>
            <person name="Mollenhauer M.U."/>
            <person name="Montooth K."/>
            <person name="Mount S.M."/>
            <person name="Mu X."/>
            <person name="Myers E."/>
            <person name="Negre B."/>
            <person name="Newfeld S."/>
            <person name="Nielsen R."/>
            <person name="Noor M.A."/>
            <person name="O'Grady P."/>
            <person name="Pachter L."/>
            <person name="Papaceit M."/>
            <person name="Parisi M.J."/>
            <person name="Parisi M."/>
            <person name="Parts L."/>
            <person name="Pedersen J.S."/>
            <person name="Pesole G."/>
            <person name="Phillippy A.M."/>
            <person name="Ponting C.P."/>
            <person name="Pop M."/>
            <person name="Porcelli D."/>
            <person name="Powell J.R."/>
            <person name="Prohaska S."/>
            <person name="Pruitt K."/>
            <person name="Puig M."/>
            <person name="Quesneville H."/>
            <person name="Ram K.R."/>
            <person name="Rand D."/>
            <person name="Rasmussen M.D."/>
            <person name="Reed L.K."/>
            <person name="Reenan R."/>
            <person name="Reily A."/>
            <person name="Remington K.A."/>
            <person name="Rieger T.T."/>
            <person name="Ritchie M.G."/>
            <person name="Robin C."/>
            <person name="Rogers Y.H."/>
            <person name="Rohde C."/>
            <person name="Rozas J."/>
            <person name="Rubenfield M.J."/>
            <person name="Ruiz A."/>
            <person name="Russo S."/>
            <person name="Salzberg S.L."/>
            <person name="Sanchez-Gracia A."/>
            <person name="Saranga D.J."/>
            <person name="Sato H."/>
            <person name="Schaeffer S.W."/>
            <person name="Schatz M.C."/>
            <person name="Schlenke T."/>
            <person name="Schwartz R."/>
            <person name="Segarra C."/>
            <person name="Singh R.S."/>
            <person name="Sirot L."/>
            <person name="Sirota M."/>
            <person name="Sisneros N.B."/>
            <person name="Smith C.D."/>
            <person name="Smith T.F."/>
            <person name="Spieth J."/>
            <person name="Stage D.E."/>
            <person name="Stark A."/>
            <person name="Stephan W."/>
            <person name="Strausberg R.L."/>
            <person name="Strempel S."/>
            <person name="Sturgill D."/>
            <person name="Sutton G."/>
            <person name="Sutton G.G."/>
            <person name="Tao W."/>
            <person name="Teichmann S."/>
            <person name="Tobari Y.N."/>
            <person name="Tomimura Y."/>
            <person name="Tsolas J.M."/>
            <person name="Valente V.L."/>
            <person name="Venter E."/>
            <person name="Venter J.C."/>
            <person name="Vicario S."/>
            <person name="Vieira F.G."/>
            <person name="Vilella A.J."/>
            <person name="Villasante A."/>
            <person name="Walenz B."/>
            <person name="Wang J."/>
            <person name="Wasserman M."/>
            <person name="Watts T."/>
            <person name="Wilson D."/>
            <person name="Wilson R.K."/>
            <person name="Wing R.A."/>
            <person name="Wolfner M.F."/>
            <person name="Wong A."/>
            <person name="Wong G.K."/>
            <person name="Wu C.I."/>
            <person name="Wu G."/>
            <person name="Yamamoto D."/>
            <person name="Yang H.P."/>
            <person name="Yang S.P."/>
            <person name="Yorke J.A."/>
            <person name="Yoshida K."/>
            <person name="Zdobnov E."/>
            <person name="Zhang P."/>
            <person name="Zhang Y."/>
            <person name="Zimin A.V."/>
            <person name="Baldwin J."/>
            <person name="Abdouelleil A."/>
            <person name="Abdulkadir J."/>
            <person name="Abebe A."/>
            <person name="Abera B."/>
            <person name="Abreu J."/>
            <person name="Acer S.C."/>
            <person name="Aftuck L."/>
            <person name="Alexander A."/>
            <person name="An P."/>
            <person name="Anderson E."/>
            <person name="Anderson S."/>
            <person name="Arachi H."/>
            <person name="Azer M."/>
            <person name="Bachantsang P."/>
            <person name="Barry A."/>
            <person name="Bayul T."/>
            <person name="Berlin A."/>
            <person name="Bessette D."/>
            <person name="Bloom T."/>
            <person name="Blye J."/>
            <person name="Boguslavskiy L."/>
            <person name="Bonnet C."/>
            <person name="Boukhgalter B."/>
            <person name="Bourzgui I."/>
            <person name="Brown A."/>
            <person name="Cahill P."/>
            <person name="Channer S."/>
            <person name="Cheshatsang Y."/>
            <person name="Chuda L."/>
            <person name="Citroen M."/>
            <person name="Collymore A."/>
            <person name="Cooke P."/>
            <person name="Costello M."/>
            <person name="D'Aco K."/>
            <person name="Daza R."/>
            <person name="De Haan G."/>
            <person name="DeGray S."/>
            <person name="DeMaso C."/>
            <person name="Dhargay N."/>
            <person name="Dooley K."/>
            <person name="Dooley E."/>
            <person name="Doricent M."/>
            <person name="Dorje P."/>
            <person name="Dorjee K."/>
            <person name="Dupes A."/>
            <person name="Elong R."/>
            <person name="Falk J."/>
            <person name="Farina A."/>
            <person name="Faro S."/>
            <person name="Ferguson D."/>
            <person name="Fisher S."/>
            <person name="Foley C.D."/>
            <person name="Franke A."/>
            <person name="Friedrich D."/>
            <person name="Gadbois L."/>
            <person name="Gearin G."/>
            <person name="Gearin C.R."/>
            <person name="Giannoukos G."/>
            <person name="Goode T."/>
            <person name="Graham J."/>
            <person name="Grandbois E."/>
            <person name="Grewal S."/>
            <person name="Gyaltsen K."/>
            <person name="Hafez N."/>
            <person name="Hagos B."/>
            <person name="Hall J."/>
            <person name="Henson C."/>
            <person name="Hollinger A."/>
            <person name="Honan T."/>
            <person name="Huard M.D."/>
            <person name="Hughes L."/>
            <person name="Hurhula B."/>
            <person name="Husby M.E."/>
            <person name="Kamat A."/>
            <person name="Kanga B."/>
            <person name="Kashin S."/>
            <person name="Khazanovich D."/>
            <person name="Kisner P."/>
            <person name="Lance K."/>
            <person name="Lara M."/>
            <person name="Lee W."/>
            <person name="Lennon N."/>
            <person name="Letendre F."/>
            <person name="LeVine R."/>
            <person name="Lipovsky A."/>
            <person name="Liu X."/>
            <person name="Liu J."/>
            <person name="Liu S."/>
            <person name="Lokyitsang T."/>
            <person name="Lokyitsang Y."/>
            <person name="Lubonja R."/>
            <person name="Lui A."/>
            <person name="MacDonald P."/>
            <person name="Magnisalis V."/>
            <person name="Maru K."/>
            <person name="Matthews C."/>
            <person name="McCusker W."/>
            <person name="McDonough S."/>
            <person name="Mehta T."/>
            <person name="Meldrim J."/>
            <person name="Meneus L."/>
            <person name="Mihai O."/>
            <person name="Mihalev A."/>
            <person name="Mihova T."/>
            <person name="Mittelman R."/>
            <person name="Mlenga V."/>
            <person name="Montmayeur A."/>
            <person name="Mulrain L."/>
            <person name="Navidi A."/>
            <person name="Naylor J."/>
            <person name="Negash T."/>
            <person name="Nguyen T."/>
            <person name="Nguyen N."/>
            <person name="Nicol R."/>
            <person name="Norbu C."/>
            <person name="Norbu N."/>
            <person name="Novod N."/>
            <person name="O'Neill B."/>
            <person name="Osman S."/>
            <person name="Markiewicz E."/>
            <person name="Oyono O.L."/>
            <person name="Patti C."/>
            <person name="Phunkhang P."/>
            <person name="Pierre F."/>
            <person name="Priest M."/>
            <person name="Raghuraman S."/>
            <person name="Rege F."/>
            <person name="Reyes R."/>
            <person name="Rise C."/>
            <person name="Rogov P."/>
            <person name="Ross K."/>
            <person name="Ryan E."/>
            <person name="Settipalli S."/>
            <person name="Shea T."/>
            <person name="Sherpa N."/>
            <person name="Shi L."/>
            <person name="Shih D."/>
            <person name="Sparrow T."/>
            <person name="Spaulding J."/>
            <person name="Stalker J."/>
            <person name="Stange-Thomann N."/>
            <person name="Stavropoulos S."/>
            <person name="Stone C."/>
            <person name="Strader C."/>
            <person name="Tesfaye S."/>
            <person name="Thomson T."/>
            <person name="Thoulutsang Y."/>
            <person name="Thoulutsang D."/>
            <person name="Topham K."/>
            <person name="Topping I."/>
            <person name="Tsamla T."/>
            <person name="Vassiliev H."/>
            <person name="Vo A."/>
            <person name="Wangchuk T."/>
            <person name="Wangdi T."/>
            <person name="Weiand M."/>
            <person name="Wilkinson J."/>
            <person name="Wilson A."/>
            <person name="Yadav S."/>
            <person name="Young G."/>
            <person name="Yu Q."/>
            <person name="Zembek L."/>
            <person name="Zhong D."/>
            <person name="Zimmer A."/>
            <person name="Zwirko Z."/>
            <person name="Jaffe D.B."/>
            <person name="Alvarez P."/>
            <person name="Brockman W."/>
            <person name="Butler J."/>
            <person name="Chin C."/>
            <person name="Gnerre S."/>
            <person name="Grabherr M."/>
            <person name="Kleber M."/>
            <person name="Mauceli E."/>
            <person name="MacCallum I."/>
        </authorList>
    </citation>
    <scope>NUCLEOTIDE SEQUENCE [LARGE SCALE GENOMIC DNA]</scope>
    <source>
        <strain evidence="3">Tucson 15010-1051.87</strain>
    </source>
</reference>
<dbReference type="KEGG" id="dvi:6633469"/>
<dbReference type="OrthoDB" id="311720at2759"/>
<feature type="transmembrane region" description="Helical" evidence="1">
    <location>
        <begin position="110"/>
        <end position="133"/>
    </location>
</feature>
<dbReference type="EMBL" id="CH940653">
    <property type="protein sequence ID" value="EDW62546.1"/>
    <property type="molecule type" value="Genomic_DNA"/>
</dbReference>
<evidence type="ECO:0000313" key="2">
    <source>
        <dbReference type="EMBL" id="EDW62546.1"/>
    </source>
</evidence>
<dbReference type="AlphaFoldDB" id="B4M6X9"/>
<name>B4M6X9_DROVI</name>
<dbReference type="Proteomes" id="UP000008792">
    <property type="component" value="Unassembled WGS sequence"/>
</dbReference>
<organism evidence="2 3">
    <name type="scientific">Drosophila virilis</name>
    <name type="common">Fruit fly</name>
    <dbReference type="NCBI Taxonomy" id="7244"/>
    <lineage>
        <taxon>Eukaryota</taxon>
        <taxon>Metazoa</taxon>
        <taxon>Ecdysozoa</taxon>
        <taxon>Arthropoda</taxon>
        <taxon>Hexapoda</taxon>
        <taxon>Insecta</taxon>
        <taxon>Pterygota</taxon>
        <taxon>Neoptera</taxon>
        <taxon>Endopterygota</taxon>
        <taxon>Diptera</taxon>
        <taxon>Brachycera</taxon>
        <taxon>Muscomorpha</taxon>
        <taxon>Ephydroidea</taxon>
        <taxon>Drosophilidae</taxon>
        <taxon>Drosophila</taxon>
    </lineage>
</organism>
<keyword evidence="1" id="KW-0472">Membrane</keyword>
<dbReference type="eggNOG" id="KOG4694">
    <property type="taxonomic scope" value="Eukaryota"/>
</dbReference>
<evidence type="ECO:0000256" key="1">
    <source>
        <dbReference type="SAM" id="Phobius"/>
    </source>
</evidence>
<evidence type="ECO:0000313" key="3">
    <source>
        <dbReference type="Proteomes" id="UP000008792"/>
    </source>
</evidence>
<dbReference type="InParanoid" id="B4M6X9"/>
<dbReference type="STRING" id="7244.B4M6X9"/>
<proteinExistence type="predicted"/>
<dbReference type="OMA" id="ESMRIYM"/>
<sequence length="169" mass="19437">MPHIVSPIRSNLLLQILLEGNLYIASTWCVSYVLYMLIYQWSQLGVAVLLVFSLAVITESLRIYVGYTLNLSPHGLRPKLLLFSTLALCLPLLCAFWYLRRLLLNQSLWLQLICNVWAIFIALELVAAVGILWSKKSQVETLPNWSTIEANLKARRRRLQRPPGQLYKL</sequence>
<feature type="transmembrane region" description="Helical" evidence="1">
    <location>
        <begin position="44"/>
        <end position="68"/>
    </location>
</feature>
<keyword evidence="3" id="KW-1185">Reference proteome</keyword>
<feature type="transmembrane region" description="Helical" evidence="1">
    <location>
        <begin position="12"/>
        <end position="38"/>
    </location>
</feature>
<protein>
    <recommendedName>
        <fullName evidence="4">Transmembrane protein 216</fullName>
    </recommendedName>
</protein>
<keyword evidence="1" id="KW-0812">Transmembrane</keyword>
<dbReference type="PhylomeDB" id="B4M6X9"/>